<protein>
    <submittedName>
        <fullName evidence="2">Uncharacterized protein</fullName>
    </submittedName>
</protein>
<sequence length="208" mass="22948">MTEELYADRRYLRRDDDLEFSTFKHGDQLRRPARRRTGRCFVCVLAGFVFLSFVVLVFAATVLRVKSPDAKLTSVTVKNLRYGGSPSPSFNATLVAEMSIKNMNFGHFEFASGAANVQYGGVIVGKRKIVGGVLNAKGTMKMNITVDVTASNVSEIDVNSGLLELRSYARLRGRICSMKIIKKMKTAGMNCTMTINLTAATINDLICK</sequence>
<reference evidence="2 3" key="1">
    <citation type="submission" date="2019-06" db="EMBL/GenBank/DDBJ databases">
        <title>A chromosomal-level reference genome of Carpinus fangiana (Coryloideae, Betulaceae).</title>
        <authorList>
            <person name="Yang X."/>
            <person name="Wang Z."/>
            <person name="Zhang L."/>
            <person name="Hao G."/>
            <person name="Liu J."/>
            <person name="Yang Y."/>
        </authorList>
    </citation>
    <scope>NUCLEOTIDE SEQUENCE [LARGE SCALE GENOMIC DNA]</scope>
    <source>
        <strain evidence="2">Cfa_2016G</strain>
        <tissue evidence="2">Leaf</tissue>
    </source>
</reference>
<dbReference type="InterPro" id="IPR055301">
    <property type="entry name" value="Lea14-like_2"/>
</dbReference>
<keyword evidence="3" id="KW-1185">Reference proteome</keyword>
<dbReference type="EMBL" id="CM017325">
    <property type="protein sequence ID" value="KAE8055416.1"/>
    <property type="molecule type" value="Genomic_DNA"/>
</dbReference>
<gene>
    <name evidence="2" type="ORF">FH972_012256</name>
</gene>
<keyword evidence="1" id="KW-0812">Transmembrane</keyword>
<keyword evidence="1" id="KW-0472">Membrane</keyword>
<dbReference type="SUPFAM" id="SSF117070">
    <property type="entry name" value="LEA14-like"/>
    <property type="match status" value="1"/>
</dbReference>
<dbReference type="PANTHER" id="PTHR31852">
    <property type="entry name" value="LATE EMBRYOGENESIS ABUNDANT (LEA) HYDROXYPROLINE-RICH GLYCOPROTEIN FAMILY"/>
    <property type="match status" value="1"/>
</dbReference>
<keyword evidence="1" id="KW-1133">Transmembrane helix</keyword>
<evidence type="ECO:0000313" key="3">
    <source>
        <dbReference type="Proteomes" id="UP000327013"/>
    </source>
</evidence>
<feature type="transmembrane region" description="Helical" evidence="1">
    <location>
        <begin position="40"/>
        <end position="63"/>
    </location>
</feature>
<evidence type="ECO:0000256" key="1">
    <source>
        <dbReference type="SAM" id="Phobius"/>
    </source>
</evidence>
<evidence type="ECO:0000313" key="2">
    <source>
        <dbReference type="EMBL" id="KAE8055416.1"/>
    </source>
</evidence>
<proteinExistence type="predicted"/>
<dbReference type="OrthoDB" id="1894389at2759"/>
<organism evidence="2 3">
    <name type="scientific">Carpinus fangiana</name>
    <dbReference type="NCBI Taxonomy" id="176857"/>
    <lineage>
        <taxon>Eukaryota</taxon>
        <taxon>Viridiplantae</taxon>
        <taxon>Streptophyta</taxon>
        <taxon>Embryophyta</taxon>
        <taxon>Tracheophyta</taxon>
        <taxon>Spermatophyta</taxon>
        <taxon>Magnoliopsida</taxon>
        <taxon>eudicotyledons</taxon>
        <taxon>Gunneridae</taxon>
        <taxon>Pentapetalae</taxon>
        <taxon>rosids</taxon>
        <taxon>fabids</taxon>
        <taxon>Fagales</taxon>
        <taxon>Betulaceae</taxon>
        <taxon>Carpinus</taxon>
    </lineage>
</organism>
<accession>A0A5N6R3A7</accession>
<dbReference type="Proteomes" id="UP000327013">
    <property type="component" value="Chromosome 5"/>
</dbReference>
<dbReference type="AlphaFoldDB" id="A0A5N6R3A7"/>
<name>A0A5N6R3A7_9ROSI</name>